<proteinExistence type="predicted"/>
<gene>
    <name evidence="2" type="ORF">BO88DRAFT_20256</name>
</gene>
<keyword evidence="3" id="KW-1185">Reference proteome</keyword>
<protein>
    <submittedName>
        <fullName evidence="2">Uncharacterized protein</fullName>
    </submittedName>
</protein>
<name>A0A319D3Q9_ASPVC</name>
<sequence>MYYIQKLPGTSPEVSIMMLKQLLEQVILLPNNETSLEKVFITFVHGLMHSKKCANTSFEVFQETIASLSRHYKQPLSEAATEATLIVR</sequence>
<evidence type="ECO:0000313" key="3">
    <source>
        <dbReference type="Proteomes" id="UP000248405"/>
    </source>
</evidence>
<reference evidence="2" key="1">
    <citation type="submission" date="2016-12" db="EMBL/GenBank/DDBJ databases">
        <title>The genomes of Aspergillus section Nigri reveals drivers in fungal speciation.</title>
        <authorList>
            <consortium name="DOE Joint Genome Institute"/>
            <person name="Vesth T.C."/>
            <person name="Nybo J."/>
            <person name="Theobald S."/>
            <person name="Brandl J."/>
            <person name="Frisvad J.C."/>
            <person name="Nielsen K.F."/>
            <person name="Lyhne E.K."/>
            <person name="Kogle M.E."/>
            <person name="Kuo A."/>
            <person name="Riley R."/>
            <person name="Clum A."/>
            <person name="Nolan M."/>
            <person name="Lipzen A."/>
            <person name="Salamov A."/>
            <person name="Henrissat B."/>
            <person name="Wiebenga A."/>
            <person name="De Vries R.P."/>
            <person name="Grigoriev I.V."/>
            <person name="Mortensen U.H."/>
            <person name="Andersen M.R."/>
            <person name="Baker S.E."/>
        </authorList>
    </citation>
    <scope>NUCLEOTIDE SEQUENCE [LARGE SCALE GENOMIC DNA]</scope>
    <source>
        <strain evidence="2">CBS 113365</strain>
    </source>
</reference>
<dbReference type="EMBL" id="KZ821614">
    <property type="protein sequence ID" value="PYH74702.1"/>
    <property type="molecule type" value="Genomic_DNA"/>
</dbReference>
<dbReference type="AlphaFoldDB" id="A0A319D3Q9"/>
<dbReference type="Proteomes" id="UP000248405">
    <property type="component" value="Unassembled WGS sequence"/>
</dbReference>
<dbReference type="GO" id="GO:0051321">
    <property type="term" value="P:meiotic cell cycle"/>
    <property type="evidence" value="ECO:0007669"/>
    <property type="project" value="UniProtKB-KW"/>
</dbReference>
<dbReference type="GeneID" id="37206463"/>
<evidence type="ECO:0000313" key="2">
    <source>
        <dbReference type="EMBL" id="PYH74702.1"/>
    </source>
</evidence>
<dbReference type="Pfam" id="PF08631">
    <property type="entry name" value="SPO22"/>
    <property type="match status" value="1"/>
</dbReference>
<keyword evidence="1" id="KW-0469">Meiosis</keyword>
<organism evidence="2 3">
    <name type="scientific">Aspergillus vadensis (strain CBS 113365 / IMI 142717 / IBT 24658)</name>
    <dbReference type="NCBI Taxonomy" id="1448311"/>
    <lineage>
        <taxon>Eukaryota</taxon>
        <taxon>Fungi</taxon>
        <taxon>Dikarya</taxon>
        <taxon>Ascomycota</taxon>
        <taxon>Pezizomycotina</taxon>
        <taxon>Eurotiomycetes</taxon>
        <taxon>Eurotiomycetidae</taxon>
        <taxon>Eurotiales</taxon>
        <taxon>Aspergillaceae</taxon>
        <taxon>Aspergillus</taxon>
        <taxon>Aspergillus subgen. Circumdati</taxon>
    </lineage>
</organism>
<evidence type="ECO:0000256" key="1">
    <source>
        <dbReference type="ARBA" id="ARBA00023254"/>
    </source>
</evidence>
<dbReference type="InterPro" id="IPR013940">
    <property type="entry name" value="Spo22/ZIP4/TEX11"/>
</dbReference>
<dbReference type="RefSeq" id="XP_025568496.1">
    <property type="nucleotide sequence ID" value="XM_025701871.1"/>
</dbReference>
<accession>A0A319D3Q9</accession>